<dbReference type="Pfam" id="PF01527">
    <property type="entry name" value="HTH_Tnp_1"/>
    <property type="match status" value="1"/>
</dbReference>
<dbReference type="GO" id="GO:0006313">
    <property type="term" value="P:DNA transposition"/>
    <property type="evidence" value="ECO:0007669"/>
    <property type="project" value="InterPro"/>
</dbReference>
<accession>A0A1B1NLM0</accession>
<dbReference type="KEGG" id="vsc:VSVS12_00860"/>
<name>A0A1B1NLM0_9VIBR</name>
<evidence type="ECO:0000313" key="6">
    <source>
        <dbReference type="Proteomes" id="UP000092528"/>
    </source>
</evidence>
<feature type="region of interest" description="Disordered" evidence="3">
    <location>
        <begin position="1"/>
        <end position="24"/>
    </location>
</feature>
<evidence type="ECO:0000256" key="3">
    <source>
        <dbReference type="SAM" id="MobiDB-lite"/>
    </source>
</evidence>
<dbReference type="AlphaFoldDB" id="A0A1B1NLM0"/>
<dbReference type="GO" id="GO:0004803">
    <property type="term" value="F:transposase activity"/>
    <property type="evidence" value="ECO:0007669"/>
    <property type="project" value="InterPro"/>
</dbReference>
<feature type="coiled-coil region" evidence="2">
    <location>
        <begin position="68"/>
        <end position="95"/>
    </location>
</feature>
<gene>
    <name evidence="4" type="ORF">VSVS05_00175</name>
    <name evidence="5" type="ORF">VSVS05_02259</name>
</gene>
<evidence type="ECO:0008006" key="7">
    <source>
        <dbReference type="Google" id="ProtNLM"/>
    </source>
</evidence>
<comment type="similarity">
    <text evidence="1">Belongs to the transposase 8 family.</text>
</comment>
<evidence type="ECO:0000256" key="2">
    <source>
        <dbReference type="SAM" id="Coils"/>
    </source>
</evidence>
<evidence type="ECO:0000313" key="4">
    <source>
        <dbReference type="EMBL" id="ANU35330.1"/>
    </source>
</evidence>
<dbReference type="EMBL" id="CP016414">
    <property type="protein sequence ID" value="ANU37356.1"/>
    <property type="molecule type" value="Genomic_DNA"/>
</dbReference>
<protein>
    <recommendedName>
        <fullName evidence="7">Transposase InsN for insertion sequence element IS911A</fullName>
    </recommendedName>
</protein>
<dbReference type="Gene3D" id="1.10.10.60">
    <property type="entry name" value="Homeodomain-like"/>
    <property type="match status" value="1"/>
</dbReference>
<dbReference type="InterPro" id="IPR002514">
    <property type="entry name" value="Transposase_8"/>
</dbReference>
<reference evidence="5 6" key="1">
    <citation type="submission" date="2016-07" db="EMBL/GenBank/DDBJ databases">
        <title>Genome sequencing of Vibrio scophthalmi strain VS-05, an isolated from Paralichthys olivaceus.</title>
        <authorList>
            <person name="Han H.-J."/>
        </authorList>
    </citation>
    <scope>NUCLEOTIDE SEQUENCE [LARGE SCALE GENOMIC DNA]</scope>
    <source>
        <strain evidence="5 6">VS-05</strain>
    </source>
</reference>
<dbReference type="SUPFAM" id="SSF46689">
    <property type="entry name" value="Homeodomain-like"/>
    <property type="match status" value="1"/>
</dbReference>
<proteinExistence type="inferred from homology"/>
<dbReference type="Proteomes" id="UP000092528">
    <property type="component" value="Chromosome 1"/>
</dbReference>
<keyword evidence="2" id="KW-0175">Coiled coil</keyword>
<evidence type="ECO:0000256" key="1">
    <source>
        <dbReference type="ARBA" id="ARBA00009964"/>
    </source>
</evidence>
<sequence>MKVKTVRKHSDDFKKQAVQQSLDSPDTVISVAKSLGISPGLLSKWRTEMTSQKNTSPPLPNIGPEKSVVQLEKEIRRLKKRLEMAEMENEFLKEAKVYFDSLKE</sequence>
<organism evidence="5 6">
    <name type="scientific">Vibrio scophthalmi</name>
    <dbReference type="NCBI Taxonomy" id="45658"/>
    <lineage>
        <taxon>Bacteria</taxon>
        <taxon>Pseudomonadati</taxon>
        <taxon>Pseudomonadota</taxon>
        <taxon>Gammaproteobacteria</taxon>
        <taxon>Vibrionales</taxon>
        <taxon>Vibrionaceae</taxon>
        <taxon>Vibrio</taxon>
    </lineage>
</organism>
<keyword evidence="6" id="KW-1185">Reference proteome</keyword>
<evidence type="ECO:0000313" key="5">
    <source>
        <dbReference type="EMBL" id="ANU37356.1"/>
    </source>
</evidence>
<dbReference type="STRING" id="45658.VSVS12_00860"/>
<dbReference type="PATRIC" id="fig|45658.6.peg.817"/>
<dbReference type="EMBL" id="CP016414">
    <property type="protein sequence ID" value="ANU35330.1"/>
    <property type="molecule type" value="Genomic_DNA"/>
</dbReference>
<dbReference type="InterPro" id="IPR009057">
    <property type="entry name" value="Homeodomain-like_sf"/>
</dbReference>
<dbReference type="GO" id="GO:0003677">
    <property type="term" value="F:DNA binding"/>
    <property type="evidence" value="ECO:0007669"/>
    <property type="project" value="InterPro"/>
</dbReference>